<keyword evidence="3" id="KW-1185">Reference proteome</keyword>
<proteinExistence type="predicted"/>
<dbReference type="InterPro" id="IPR015943">
    <property type="entry name" value="WD40/YVTN_repeat-like_dom_sf"/>
</dbReference>
<dbReference type="SUPFAM" id="SSF50969">
    <property type="entry name" value="YVTN repeat-like/Quinoprotein amine dehydrogenase"/>
    <property type="match status" value="1"/>
</dbReference>
<protein>
    <recommendedName>
        <fullName evidence="4">YncE family protein</fullName>
    </recommendedName>
</protein>
<dbReference type="InterPro" id="IPR011044">
    <property type="entry name" value="Quino_amine_DH_bsu"/>
</dbReference>
<evidence type="ECO:0000256" key="1">
    <source>
        <dbReference type="SAM" id="MobiDB-lite"/>
    </source>
</evidence>
<evidence type="ECO:0008006" key="4">
    <source>
        <dbReference type="Google" id="ProtNLM"/>
    </source>
</evidence>
<dbReference type="Gene3D" id="2.130.10.10">
    <property type="entry name" value="YVTN repeat-like/Quinoprotein amine dehydrogenase"/>
    <property type="match status" value="1"/>
</dbReference>
<dbReference type="AlphaFoldDB" id="A0A3M2LHJ5"/>
<dbReference type="PANTHER" id="PTHR47197">
    <property type="entry name" value="PROTEIN NIRF"/>
    <property type="match status" value="1"/>
</dbReference>
<sequence length="254" mass="26338">MPGSASPLVTRVGTSTQRLPVPGTLYFAPDTEAALVVSAQKRQVDVRSPASDAWTAIPLPCAGGSADFSADASRLAVACAEERRLVLLDPRHGLVDATRALPAGARPSAIRLLPDGAEFAVADAGAGGVWLLDARDLRNARFVRTAPGASALVLSRDARSLYVAGPSEVTVLDVASRQVTAHWRVPGAGPLAEGGVSVDGRTLWLTRPSGGTLLALDTRTGVPERSVHLEGRPAAPLPFPQPGRRALGGPGIYR</sequence>
<name>A0A3M2LHJ5_9ACTN</name>
<evidence type="ECO:0000313" key="3">
    <source>
        <dbReference type="Proteomes" id="UP000282674"/>
    </source>
</evidence>
<accession>A0A3M2LHJ5</accession>
<feature type="region of interest" description="Disordered" evidence="1">
    <location>
        <begin position="226"/>
        <end position="254"/>
    </location>
</feature>
<organism evidence="2 3">
    <name type="scientific">Actinomadura harenae</name>
    <dbReference type="NCBI Taxonomy" id="2483351"/>
    <lineage>
        <taxon>Bacteria</taxon>
        <taxon>Bacillati</taxon>
        <taxon>Actinomycetota</taxon>
        <taxon>Actinomycetes</taxon>
        <taxon>Streptosporangiales</taxon>
        <taxon>Thermomonosporaceae</taxon>
        <taxon>Actinomadura</taxon>
    </lineage>
</organism>
<dbReference type="InterPro" id="IPR051200">
    <property type="entry name" value="Host-pathogen_enzymatic-act"/>
</dbReference>
<reference evidence="2 3" key="1">
    <citation type="submission" date="2018-10" db="EMBL/GenBank/DDBJ databases">
        <title>Isolation from soil.</title>
        <authorList>
            <person name="Hu J."/>
        </authorList>
    </citation>
    <scope>NUCLEOTIDE SEQUENCE [LARGE SCALE GENOMIC DNA]</scope>
    <source>
        <strain evidence="2 3">NEAU-Ht49</strain>
    </source>
</reference>
<evidence type="ECO:0000313" key="2">
    <source>
        <dbReference type="EMBL" id="RMI36949.1"/>
    </source>
</evidence>
<dbReference type="Proteomes" id="UP000282674">
    <property type="component" value="Unassembled WGS sequence"/>
</dbReference>
<dbReference type="EMBL" id="RFFG01000120">
    <property type="protein sequence ID" value="RMI36949.1"/>
    <property type="molecule type" value="Genomic_DNA"/>
</dbReference>
<dbReference type="PANTHER" id="PTHR47197:SF3">
    <property type="entry name" value="DIHYDRO-HEME D1 DEHYDROGENASE"/>
    <property type="match status" value="1"/>
</dbReference>
<gene>
    <name evidence="2" type="ORF">EBO15_37120</name>
</gene>
<comment type="caution">
    <text evidence="2">The sequence shown here is derived from an EMBL/GenBank/DDBJ whole genome shotgun (WGS) entry which is preliminary data.</text>
</comment>